<dbReference type="InterPro" id="IPR002020">
    <property type="entry name" value="Citrate_synthase"/>
</dbReference>
<evidence type="ECO:0000256" key="2">
    <source>
        <dbReference type="ARBA" id="ARBA00022679"/>
    </source>
</evidence>
<accession>X1E6V9</accession>
<dbReference type="Gene3D" id="1.10.230.10">
    <property type="entry name" value="Cytochrome P450-Terp, domain 2"/>
    <property type="match status" value="1"/>
</dbReference>
<dbReference type="PROSITE" id="PS00480">
    <property type="entry name" value="CITRATE_SYNTHASE"/>
    <property type="match status" value="1"/>
</dbReference>
<dbReference type="PRINTS" id="PR00143">
    <property type="entry name" value="CITRTSNTHASE"/>
</dbReference>
<protein>
    <submittedName>
        <fullName evidence="3">Uncharacterized protein</fullName>
    </submittedName>
</protein>
<organism evidence="3">
    <name type="scientific">marine sediment metagenome</name>
    <dbReference type="NCBI Taxonomy" id="412755"/>
    <lineage>
        <taxon>unclassified sequences</taxon>
        <taxon>metagenomes</taxon>
        <taxon>ecological metagenomes</taxon>
    </lineage>
</organism>
<dbReference type="GO" id="GO:0046912">
    <property type="term" value="F:acyltransferase activity, acyl groups converted into alkyl on transfer"/>
    <property type="evidence" value="ECO:0007669"/>
    <property type="project" value="InterPro"/>
</dbReference>
<dbReference type="GO" id="GO:0006099">
    <property type="term" value="P:tricarboxylic acid cycle"/>
    <property type="evidence" value="ECO:0007669"/>
    <property type="project" value="TreeGrafter"/>
</dbReference>
<dbReference type="InterPro" id="IPR036969">
    <property type="entry name" value="Citrate_synthase_sf"/>
</dbReference>
<dbReference type="SUPFAM" id="SSF48256">
    <property type="entry name" value="Citrate synthase"/>
    <property type="match status" value="1"/>
</dbReference>
<dbReference type="InterPro" id="IPR019810">
    <property type="entry name" value="Citrate_synthase_AS"/>
</dbReference>
<sequence>LARIASSRLMTPFTMTGRKPSKDFERAFDKILICHADHSINSSTFSCRVTVSTLSDIYSGITSAIGTLRGPLHGGANEAVMKYMVNEIKRKENVVPWVKNKLENKEKIMGFGHRVYQAWDPRAVILRELSLGFFKKALNGELIDKIPNNGHDIHDEVDYIIEMTEILNDYIIKTKNIYPNVDLYSAGLLHTLGIPTASFTPLFAASRSAGWVAHALEQLKDNKLIRPRLCYIGQLGKKYMKIEK</sequence>
<name>X1E6V9_9ZZZZ</name>
<dbReference type="PANTHER" id="PTHR11739">
    <property type="entry name" value="CITRATE SYNTHASE"/>
    <property type="match status" value="1"/>
</dbReference>
<dbReference type="InterPro" id="IPR016143">
    <property type="entry name" value="Citrate_synth-like_sm_a-sub"/>
</dbReference>
<gene>
    <name evidence="3" type="ORF">S01H4_54402</name>
</gene>
<dbReference type="AlphaFoldDB" id="X1E6V9"/>
<dbReference type="EMBL" id="BART01031303">
    <property type="protein sequence ID" value="GAH12909.1"/>
    <property type="molecule type" value="Genomic_DNA"/>
</dbReference>
<feature type="non-terminal residue" evidence="3">
    <location>
        <position position="1"/>
    </location>
</feature>
<dbReference type="Gene3D" id="1.10.580.10">
    <property type="entry name" value="Citrate Synthase, domain 1"/>
    <property type="match status" value="1"/>
</dbReference>
<comment type="caution">
    <text evidence="3">The sequence shown here is derived from an EMBL/GenBank/DDBJ whole genome shotgun (WGS) entry which is preliminary data.</text>
</comment>
<keyword evidence="2" id="KW-0808">Transferase</keyword>
<dbReference type="GO" id="GO:0005829">
    <property type="term" value="C:cytosol"/>
    <property type="evidence" value="ECO:0007669"/>
    <property type="project" value="TreeGrafter"/>
</dbReference>
<evidence type="ECO:0000256" key="1">
    <source>
        <dbReference type="ARBA" id="ARBA00010566"/>
    </source>
</evidence>
<dbReference type="Pfam" id="PF00285">
    <property type="entry name" value="Citrate_synt"/>
    <property type="match status" value="1"/>
</dbReference>
<comment type="similarity">
    <text evidence="1">Belongs to the citrate synthase family.</text>
</comment>
<reference evidence="3" key="1">
    <citation type="journal article" date="2014" name="Front. Microbiol.">
        <title>High frequency of phylogenetically diverse reductive dehalogenase-homologous genes in deep subseafloor sedimentary metagenomes.</title>
        <authorList>
            <person name="Kawai M."/>
            <person name="Futagami T."/>
            <person name="Toyoda A."/>
            <person name="Takaki Y."/>
            <person name="Nishi S."/>
            <person name="Hori S."/>
            <person name="Arai W."/>
            <person name="Tsubouchi T."/>
            <person name="Morono Y."/>
            <person name="Uchiyama I."/>
            <person name="Ito T."/>
            <person name="Fujiyama A."/>
            <person name="Inagaki F."/>
            <person name="Takami H."/>
        </authorList>
    </citation>
    <scope>NUCLEOTIDE SEQUENCE</scope>
    <source>
        <strain evidence="3">Expedition CK06-06</strain>
    </source>
</reference>
<evidence type="ECO:0000313" key="3">
    <source>
        <dbReference type="EMBL" id="GAH12909.1"/>
    </source>
</evidence>
<proteinExistence type="inferred from homology"/>
<dbReference type="GO" id="GO:0005975">
    <property type="term" value="P:carbohydrate metabolic process"/>
    <property type="evidence" value="ECO:0007669"/>
    <property type="project" value="TreeGrafter"/>
</dbReference>
<dbReference type="PANTHER" id="PTHR11739:SF4">
    <property type="entry name" value="CITRATE SYNTHASE, PEROXISOMAL"/>
    <property type="match status" value="1"/>
</dbReference>
<dbReference type="InterPro" id="IPR016142">
    <property type="entry name" value="Citrate_synth-like_lrg_a-sub"/>
</dbReference>